<dbReference type="RefSeq" id="WP_310060091.1">
    <property type="nucleotide sequence ID" value="NZ_JAVDVQ010000018.1"/>
</dbReference>
<dbReference type="CDD" id="cd04433">
    <property type="entry name" value="AFD_class_I"/>
    <property type="match status" value="1"/>
</dbReference>
<dbReference type="PROSITE" id="PS00455">
    <property type="entry name" value="AMP_BINDING"/>
    <property type="match status" value="1"/>
</dbReference>
<comment type="similarity">
    <text evidence="1">Belongs to the ATP-dependent AMP-binding enzyme family.</text>
</comment>
<reference evidence="5 6" key="1">
    <citation type="submission" date="2023-07" db="EMBL/GenBank/DDBJ databases">
        <title>Sorghum-associated microbial communities from plants grown in Nebraska, USA.</title>
        <authorList>
            <person name="Schachtman D."/>
        </authorList>
    </citation>
    <scope>NUCLEOTIDE SEQUENCE [LARGE SCALE GENOMIC DNA]</scope>
    <source>
        <strain evidence="5 6">BE167</strain>
    </source>
</reference>
<dbReference type="Pfam" id="PF13193">
    <property type="entry name" value="AMP-binding_C"/>
    <property type="match status" value="1"/>
</dbReference>
<evidence type="ECO:0000256" key="2">
    <source>
        <dbReference type="ARBA" id="ARBA00022598"/>
    </source>
</evidence>
<organism evidence="5 6">
    <name type="scientific">Arthrobacter ginsengisoli</name>
    <dbReference type="NCBI Taxonomy" id="1356565"/>
    <lineage>
        <taxon>Bacteria</taxon>
        <taxon>Bacillati</taxon>
        <taxon>Actinomycetota</taxon>
        <taxon>Actinomycetes</taxon>
        <taxon>Micrococcales</taxon>
        <taxon>Micrococcaceae</taxon>
        <taxon>Arthrobacter</taxon>
    </lineage>
</organism>
<evidence type="ECO:0000256" key="1">
    <source>
        <dbReference type="ARBA" id="ARBA00006432"/>
    </source>
</evidence>
<evidence type="ECO:0000259" key="4">
    <source>
        <dbReference type="Pfam" id="PF13193"/>
    </source>
</evidence>
<keyword evidence="6" id="KW-1185">Reference proteome</keyword>
<sequence>MRLFSDEAVQGFIADGWWSGDTWGDLFRRNVGRFPDRECLVDAPNKALYLGREPRRLTWGALDAAVDRCAEVFFLHGIREGDVVGIQIPNSVELAITYLALNRLGAVLSPYPVAYRRHEIGQLARIAGARTIVTTAGFSSRDLREDVSAVLEALDAPGGPGDLFIWEDGVAGAGTALDLDDVLRGPRGNNEYEAYVRSLRPHPNDCAIILFTSGTTGTPKGVPRAHGDSLVSASATVASPGLTFRDVVLCPMPMVNGGSITGMFLPWLLTGYRLVMHQPFDVEVYAAQIEAESVTYSVAPPTILNDMVADDGIFARYDLSSLRILGSGSAPLSGWMIKRWESDHGVEIINFFGATEGVQLFADADSVPDPALRGRCLPMPGSPLFRWRTEVGRRGSSRLVDLETGQDITEPGVAGELRVKGPNIFSGYLHRADDTFDEQGYFRTGDIFERSAAVEDMLILVDRAKDLIIRGGMNISAPEIESLLVAHPKVAQVAAVGRADIRLGERTCVFVVPTDRNAPPTLRDLLDYLNDGGVATFKLPESMELIDHLPRNPAGKVLKAELRAMINGNDGRAVPAVRRYPALAARNGA</sequence>
<dbReference type="Gene3D" id="3.40.50.12780">
    <property type="entry name" value="N-terminal domain of ligase-like"/>
    <property type="match status" value="1"/>
</dbReference>
<gene>
    <name evidence="5" type="ORF">J2X01_003454</name>
</gene>
<feature type="domain" description="AMP-binding enzyme C-terminal" evidence="4">
    <location>
        <begin position="479"/>
        <end position="556"/>
    </location>
</feature>
<accession>A0ABU1UG83</accession>
<dbReference type="SUPFAM" id="SSF56801">
    <property type="entry name" value="Acetyl-CoA synthetase-like"/>
    <property type="match status" value="1"/>
</dbReference>
<dbReference type="InterPro" id="IPR020845">
    <property type="entry name" value="AMP-binding_CS"/>
</dbReference>
<dbReference type="InterPro" id="IPR000873">
    <property type="entry name" value="AMP-dep_synth/lig_dom"/>
</dbReference>
<proteinExistence type="inferred from homology"/>
<dbReference type="InterPro" id="IPR025110">
    <property type="entry name" value="AMP-bd_C"/>
</dbReference>
<evidence type="ECO:0000313" key="5">
    <source>
        <dbReference type="EMBL" id="MDR7084146.1"/>
    </source>
</evidence>
<dbReference type="InterPro" id="IPR045851">
    <property type="entry name" value="AMP-bd_C_sf"/>
</dbReference>
<dbReference type="Proteomes" id="UP001252243">
    <property type="component" value="Unassembled WGS sequence"/>
</dbReference>
<dbReference type="Gene3D" id="3.30.300.30">
    <property type="match status" value="1"/>
</dbReference>
<keyword evidence="2 5" id="KW-0436">Ligase</keyword>
<dbReference type="PANTHER" id="PTHR43201:SF5">
    <property type="entry name" value="MEDIUM-CHAIN ACYL-COA LIGASE ACSF2, MITOCHONDRIAL"/>
    <property type="match status" value="1"/>
</dbReference>
<comment type="caution">
    <text evidence="5">The sequence shown here is derived from an EMBL/GenBank/DDBJ whole genome shotgun (WGS) entry which is preliminary data.</text>
</comment>
<dbReference type="GO" id="GO:0016874">
    <property type="term" value="F:ligase activity"/>
    <property type="evidence" value="ECO:0007669"/>
    <property type="project" value="UniProtKB-KW"/>
</dbReference>
<evidence type="ECO:0000313" key="6">
    <source>
        <dbReference type="Proteomes" id="UP001252243"/>
    </source>
</evidence>
<dbReference type="InterPro" id="IPR042099">
    <property type="entry name" value="ANL_N_sf"/>
</dbReference>
<protein>
    <submittedName>
        <fullName evidence="5">Acyl-CoA synthetase (AMP-forming)/AMP-acid ligase II</fullName>
    </submittedName>
</protein>
<dbReference type="EMBL" id="JAVDVQ010000018">
    <property type="protein sequence ID" value="MDR7084146.1"/>
    <property type="molecule type" value="Genomic_DNA"/>
</dbReference>
<dbReference type="PANTHER" id="PTHR43201">
    <property type="entry name" value="ACYL-COA SYNTHETASE"/>
    <property type="match status" value="1"/>
</dbReference>
<dbReference type="Pfam" id="PF00501">
    <property type="entry name" value="AMP-binding"/>
    <property type="match status" value="1"/>
</dbReference>
<evidence type="ECO:0000259" key="3">
    <source>
        <dbReference type="Pfam" id="PF00501"/>
    </source>
</evidence>
<name>A0ABU1UG83_9MICC</name>
<feature type="domain" description="AMP-dependent synthetase/ligase" evidence="3">
    <location>
        <begin position="27"/>
        <end position="429"/>
    </location>
</feature>